<gene>
    <name evidence="1" type="ORF">RJT34_25207</name>
</gene>
<accession>A0AAN9FPL9</accession>
<evidence type="ECO:0000313" key="1">
    <source>
        <dbReference type="EMBL" id="KAK7280145.1"/>
    </source>
</evidence>
<sequence length="162" mass="18910">MVALLMMKRDRSKSSLMMMKRKEVMFFTSDIVEKRSMNVQFECRAFFFFATASFRLQGWKPTPLPYTFGIIMYYDHYFEVYDSLRPSVLVGGQQVIGSFLHLGILLDASLASYLIGICDKFWDVYNIFDNMFKGVAKFRNARNLHKYFVETSKTYGSIQASL</sequence>
<name>A0AAN9FPL9_CLITE</name>
<comment type="caution">
    <text evidence="1">The sequence shown here is derived from an EMBL/GenBank/DDBJ whole genome shotgun (WGS) entry which is preliminary data.</text>
</comment>
<organism evidence="1 2">
    <name type="scientific">Clitoria ternatea</name>
    <name type="common">Butterfly pea</name>
    <dbReference type="NCBI Taxonomy" id="43366"/>
    <lineage>
        <taxon>Eukaryota</taxon>
        <taxon>Viridiplantae</taxon>
        <taxon>Streptophyta</taxon>
        <taxon>Embryophyta</taxon>
        <taxon>Tracheophyta</taxon>
        <taxon>Spermatophyta</taxon>
        <taxon>Magnoliopsida</taxon>
        <taxon>eudicotyledons</taxon>
        <taxon>Gunneridae</taxon>
        <taxon>Pentapetalae</taxon>
        <taxon>rosids</taxon>
        <taxon>fabids</taxon>
        <taxon>Fabales</taxon>
        <taxon>Fabaceae</taxon>
        <taxon>Papilionoideae</taxon>
        <taxon>50 kb inversion clade</taxon>
        <taxon>NPAAA clade</taxon>
        <taxon>indigoferoid/millettioid clade</taxon>
        <taxon>Phaseoleae</taxon>
        <taxon>Clitoria</taxon>
    </lineage>
</organism>
<protein>
    <submittedName>
        <fullName evidence="1">Uncharacterized protein</fullName>
    </submittedName>
</protein>
<keyword evidence="2" id="KW-1185">Reference proteome</keyword>
<dbReference type="Proteomes" id="UP001359559">
    <property type="component" value="Unassembled WGS sequence"/>
</dbReference>
<proteinExistence type="predicted"/>
<dbReference type="EMBL" id="JAYKXN010000006">
    <property type="protein sequence ID" value="KAK7280145.1"/>
    <property type="molecule type" value="Genomic_DNA"/>
</dbReference>
<reference evidence="1 2" key="1">
    <citation type="submission" date="2024-01" db="EMBL/GenBank/DDBJ databases">
        <title>The genomes of 5 underutilized Papilionoideae crops provide insights into root nodulation and disease resistance.</title>
        <authorList>
            <person name="Yuan L."/>
        </authorList>
    </citation>
    <scope>NUCLEOTIDE SEQUENCE [LARGE SCALE GENOMIC DNA]</scope>
    <source>
        <strain evidence="1">LY-2023</strain>
        <tissue evidence="1">Leaf</tissue>
    </source>
</reference>
<dbReference type="AlphaFoldDB" id="A0AAN9FPL9"/>
<evidence type="ECO:0000313" key="2">
    <source>
        <dbReference type="Proteomes" id="UP001359559"/>
    </source>
</evidence>